<gene>
    <name evidence="2" type="primary">PARPA_05296.1 scaffold 16736</name>
</gene>
<dbReference type="EMBL" id="LN726131">
    <property type="protein sequence ID" value="CEP11460.1"/>
    <property type="molecule type" value="Genomic_DNA"/>
</dbReference>
<proteinExistence type="predicted"/>
<name>A0A0B7N7R0_9FUNG</name>
<organism evidence="2 3">
    <name type="scientific">Parasitella parasitica</name>
    <dbReference type="NCBI Taxonomy" id="35722"/>
    <lineage>
        <taxon>Eukaryota</taxon>
        <taxon>Fungi</taxon>
        <taxon>Fungi incertae sedis</taxon>
        <taxon>Mucoromycota</taxon>
        <taxon>Mucoromycotina</taxon>
        <taxon>Mucoromycetes</taxon>
        <taxon>Mucorales</taxon>
        <taxon>Mucorineae</taxon>
        <taxon>Mucoraceae</taxon>
        <taxon>Parasitella</taxon>
    </lineage>
</organism>
<dbReference type="AlphaFoldDB" id="A0A0B7N7R0"/>
<dbReference type="InterPro" id="IPR009057">
    <property type="entry name" value="Homeodomain-like_sf"/>
</dbReference>
<feature type="region of interest" description="Disordered" evidence="1">
    <location>
        <begin position="1"/>
        <end position="31"/>
    </location>
</feature>
<evidence type="ECO:0000256" key="1">
    <source>
        <dbReference type="SAM" id="MobiDB-lite"/>
    </source>
</evidence>
<protein>
    <recommendedName>
        <fullName evidence="4">HTH psq-type domain-containing protein</fullName>
    </recommendedName>
</protein>
<sequence length="179" mass="20667">MSKARNNYSPKKQNNNKEGTQRVTKRGPYKKSSQEIRNLAIAYCYTDDNMSVTEAAKKLGVKRSTLSTQLNLYINEGRKSPEKKGRKRGEVVKFTDKHEEFIVDSLDMDCTQTLGMLREKLQDNFSELQEKGVSIRGLWRLIVERIGFTLTRTKPVENAETALIPYKIFNLKKKRCLSQ</sequence>
<keyword evidence="3" id="KW-1185">Reference proteome</keyword>
<evidence type="ECO:0000313" key="3">
    <source>
        <dbReference type="Proteomes" id="UP000054107"/>
    </source>
</evidence>
<dbReference type="Proteomes" id="UP000054107">
    <property type="component" value="Unassembled WGS sequence"/>
</dbReference>
<dbReference type="STRING" id="35722.A0A0B7N7R0"/>
<accession>A0A0B7N7R0</accession>
<dbReference type="SUPFAM" id="SSF46689">
    <property type="entry name" value="Homeodomain-like"/>
    <property type="match status" value="1"/>
</dbReference>
<evidence type="ECO:0008006" key="4">
    <source>
        <dbReference type="Google" id="ProtNLM"/>
    </source>
</evidence>
<dbReference type="OrthoDB" id="2275179at2759"/>
<reference evidence="2 3" key="1">
    <citation type="submission" date="2014-09" db="EMBL/GenBank/DDBJ databases">
        <authorList>
            <person name="Ellenberger Sabrina"/>
        </authorList>
    </citation>
    <scope>NUCLEOTIDE SEQUENCE [LARGE SCALE GENOMIC DNA]</scope>
    <source>
        <strain evidence="2 3">CBS 412.66</strain>
    </source>
</reference>
<evidence type="ECO:0000313" key="2">
    <source>
        <dbReference type="EMBL" id="CEP11460.1"/>
    </source>
</evidence>
<feature type="compositionally biased region" description="Polar residues" evidence="1">
    <location>
        <begin position="1"/>
        <end position="22"/>
    </location>
</feature>